<dbReference type="InterPro" id="IPR013216">
    <property type="entry name" value="Methyltransf_11"/>
</dbReference>
<keyword evidence="1" id="KW-0808">Transferase</keyword>
<dbReference type="Pfam" id="PF08241">
    <property type="entry name" value="Methyltransf_11"/>
    <property type="match status" value="1"/>
</dbReference>
<feature type="non-terminal residue" evidence="3">
    <location>
        <position position="1"/>
    </location>
</feature>
<feature type="domain" description="Methyltransferase type 11" evidence="2">
    <location>
        <begin position="3"/>
        <end position="84"/>
    </location>
</feature>
<accession>X0TQF3</accession>
<dbReference type="InterPro" id="IPR050447">
    <property type="entry name" value="Erg6_SMT_methyltransf"/>
</dbReference>
<proteinExistence type="predicted"/>
<sequence>AEFARSGASVVSADFTRIATTSTLSLFREANLPARVVQTDATSLPFKDETFDCIYSFGVLHHIPDVEKAVFEINRVLKPGGQVMVMLYNKDSLLYGYSIVYLKGIKERLLETVTMDEILARYSERREDNPYTKVYTKGEARTLFSKYFKSCSVDVRYNVIDLPGQRKVKVSLPDEYELGWHLIVKAVK</sequence>
<name>X0TQF3_9ZZZZ</name>
<gene>
    <name evidence="3" type="ORF">S01H1_21561</name>
</gene>
<dbReference type="EMBL" id="BARS01011976">
    <property type="protein sequence ID" value="GAF95788.1"/>
    <property type="molecule type" value="Genomic_DNA"/>
</dbReference>
<organism evidence="3">
    <name type="scientific">marine sediment metagenome</name>
    <dbReference type="NCBI Taxonomy" id="412755"/>
    <lineage>
        <taxon>unclassified sequences</taxon>
        <taxon>metagenomes</taxon>
        <taxon>ecological metagenomes</taxon>
    </lineage>
</organism>
<evidence type="ECO:0000313" key="3">
    <source>
        <dbReference type="EMBL" id="GAF95788.1"/>
    </source>
</evidence>
<dbReference type="PANTHER" id="PTHR44068">
    <property type="entry name" value="ZGC:194242"/>
    <property type="match status" value="1"/>
</dbReference>
<dbReference type="GO" id="GO:0008757">
    <property type="term" value="F:S-adenosylmethionine-dependent methyltransferase activity"/>
    <property type="evidence" value="ECO:0007669"/>
    <property type="project" value="InterPro"/>
</dbReference>
<dbReference type="SUPFAM" id="SSF53335">
    <property type="entry name" value="S-adenosyl-L-methionine-dependent methyltransferases"/>
    <property type="match status" value="1"/>
</dbReference>
<comment type="caution">
    <text evidence="3">The sequence shown here is derived from an EMBL/GenBank/DDBJ whole genome shotgun (WGS) entry which is preliminary data.</text>
</comment>
<reference evidence="3" key="1">
    <citation type="journal article" date="2014" name="Front. Microbiol.">
        <title>High frequency of phylogenetically diverse reductive dehalogenase-homologous genes in deep subseafloor sedimentary metagenomes.</title>
        <authorList>
            <person name="Kawai M."/>
            <person name="Futagami T."/>
            <person name="Toyoda A."/>
            <person name="Takaki Y."/>
            <person name="Nishi S."/>
            <person name="Hori S."/>
            <person name="Arai W."/>
            <person name="Tsubouchi T."/>
            <person name="Morono Y."/>
            <person name="Uchiyama I."/>
            <person name="Ito T."/>
            <person name="Fujiyama A."/>
            <person name="Inagaki F."/>
            <person name="Takami H."/>
        </authorList>
    </citation>
    <scope>NUCLEOTIDE SEQUENCE</scope>
    <source>
        <strain evidence="3">Expedition CK06-06</strain>
    </source>
</reference>
<dbReference type="PANTHER" id="PTHR44068:SF11">
    <property type="entry name" value="GERANYL DIPHOSPHATE 2-C-METHYLTRANSFERASE"/>
    <property type="match status" value="1"/>
</dbReference>
<protein>
    <recommendedName>
        <fullName evidence="2">Methyltransferase type 11 domain-containing protein</fullName>
    </recommendedName>
</protein>
<dbReference type="AlphaFoldDB" id="X0TQF3"/>
<dbReference type="Gene3D" id="3.40.50.150">
    <property type="entry name" value="Vaccinia Virus protein VP39"/>
    <property type="match status" value="1"/>
</dbReference>
<evidence type="ECO:0000256" key="1">
    <source>
        <dbReference type="ARBA" id="ARBA00022679"/>
    </source>
</evidence>
<evidence type="ECO:0000259" key="2">
    <source>
        <dbReference type="Pfam" id="PF08241"/>
    </source>
</evidence>
<dbReference type="InterPro" id="IPR029063">
    <property type="entry name" value="SAM-dependent_MTases_sf"/>
</dbReference>
<dbReference type="CDD" id="cd02440">
    <property type="entry name" value="AdoMet_MTases"/>
    <property type="match status" value="1"/>
</dbReference>